<reference evidence="1 2" key="1">
    <citation type="submission" date="2022-07" db="EMBL/GenBank/DDBJ databases">
        <title>Novel species in genus Aeromicrobium.</title>
        <authorList>
            <person name="Ye L."/>
        </authorList>
    </citation>
    <scope>NUCLEOTIDE SEQUENCE [LARGE SCALE GENOMIC DNA]</scope>
    <source>
        <strain evidence="2">zg-Y50</strain>
    </source>
</reference>
<dbReference type="EMBL" id="CP101990">
    <property type="protein sequence ID" value="UUI69115.1"/>
    <property type="molecule type" value="Genomic_DNA"/>
</dbReference>
<keyword evidence="2" id="KW-1185">Reference proteome</keyword>
<dbReference type="Proteomes" id="UP001315860">
    <property type="component" value="Chromosome"/>
</dbReference>
<keyword evidence="1" id="KW-0808">Transferase</keyword>
<organism evidence="1 2">
    <name type="scientific">Aeromicrobium duanguangcaii</name>
    <dbReference type="NCBI Taxonomy" id="2968086"/>
    <lineage>
        <taxon>Bacteria</taxon>
        <taxon>Bacillati</taxon>
        <taxon>Actinomycetota</taxon>
        <taxon>Actinomycetes</taxon>
        <taxon>Propionibacteriales</taxon>
        <taxon>Nocardioidaceae</taxon>
        <taxon>Aeromicrobium</taxon>
    </lineage>
</organism>
<dbReference type="SUPFAM" id="SSF53756">
    <property type="entry name" value="UDP-Glycosyltransferase/glycogen phosphorylase"/>
    <property type="match status" value="1"/>
</dbReference>
<gene>
    <name evidence="1" type="ORF">NP095_03135</name>
</gene>
<accession>A0ABY5KJD9</accession>
<dbReference type="GO" id="GO:0016757">
    <property type="term" value="F:glycosyltransferase activity"/>
    <property type="evidence" value="ECO:0007669"/>
    <property type="project" value="UniProtKB-KW"/>
</dbReference>
<dbReference type="Pfam" id="PF13692">
    <property type="entry name" value="Glyco_trans_1_4"/>
    <property type="match status" value="1"/>
</dbReference>
<evidence type="ECO:0000313" key="2">
    <source>
        <dbReference type="Proteomes" id="UP001315860"/>
    </source>
</evidence>
<protein>
    <submittedName>
        <fullName evidence="1">Glycosyltransferase</fullName>
        <ecNumber evidence="1">2.4.-.-</ecNumber>
    </submittedName>
</protein>
<dbReference type="Gene3D" id="3.40.50.2000">
    <property type="entry name" value="Glycogen Phosphorylase B"/>
    <property type="match status" value="2"/>
</dbReference>
<dbReference type="EC" id="2.4.-.-" evidence="1"/>
<sequence>MRILVCTPHVPFPPRGGGRADIWRRIEAFTALGHDVMLLHQHEPSGPLAPTADQFAQMDEVLSARSSYPLRRHPLRTLAQLAGMARLPWRVAKAEPAPQDRERVDREVRAFAPDLVWLDGPWLGRLARQVSAETGARIAYRSHNVEHVYLLRQARAAKRLRHRIAWRVATIGLRHYEQNLMRESAFVLDISLDDLAFWQSQGVERIGWLPPLPELALTEPPEHHVPSDLLFVGGLRYPNNVHGVRWLVDEVMPLVLAERPELTLSVVGSSPLEDLRRDLAAHPNVSTHFDVDSVNPHLFGARVLVNPVSIGSGVQLKMLDMLMTDAPIVTRSLGVRGLPPECVAEFTVADGAPAFARAILDHLETSHVDPATRAAAREFFTVSAVGRALEAVADGQRSA</sequence>
<name>A0ABY5KJD9_9ACTN</name>
<dbReference type="RefSeq" id="WP_232417446.1">
    <property type="nucleotide sequence ID" value="NZ_CP101990.1"/>
</dbReference>
<keyword evidence="1" id="KW-0328">Glycosyltransferase</keyword>
<evidence type="ECO:0000313" key="1">
    <source>
        <dbReference type="EMBL" id="UUI69115.1"/>
    </source>
</evidence>
<proteinExistence type="predicted"/>